<dbReference type="EMBL" id="HF935630">
    <property type="protein sequence ID" value="CCX11683.1"/>
    <property type="molecule type" value="Genomic_DNA"/>
</dbReference>
<sequence length="91" mass="10797">MCRLAPDILYRNYLRNTNPLNPNYERLNPTFQRIERQPGLYSWPCGCPAQNPRNQRPQGPVSTVWWSSEDGEMEVPDGEYDSDGEWYEWED</sequence>
<organism evidence="2 3">
    <name type="scientific">Pyronema omphalodes (strain CBS 100304)</name>
    <name type="common">Pyronema confluens</name>
    <dbReference type="NCBI Taxonomy" id="1076935"/>
    <lineage>
        <taxon>Eukaryota</taxon>
        <taxon>Fungi</taxon>
        <taxon>Dikarya</taxon>
        <taxon>Ascomycota</taxon>
        <taxon>Pezizomycotina</taxon>
        <taxon>Pezizomycetes</taxon>
        <taxon>Pezizales</taxon>
        <taxon>Pyronemataceae</taxon>
        <taxon>Pyronema</taxon>
    </lineage>
</organism>
<dbReference type="AlphaFoldDB" id="U4L4Z3"/>
<keyword evidence="3" id="KW-1185">Reference proteome</keyword>
<evidence type="ECO:0000256" key="1">
    <source>
        <dbReference type="SAM" id="MobiDB-lite"/>
    </source>
</evidence>
<feature type="region of interest" description="Disordered" evidence="1">
    <location>
        <begin position="72"/>
        <end position="91"/>
    </location>
</feature>
<accession>U4L4Z3</accession>
<reference evidence="2 3" key="1">
    <citation type="journal article" date="2013" name="PLoS Genet.">
        <title>The genome and development-dependent transcriptomes of Pyronema confluens: a window into fungal evolution.</title>
        <authorList>
            <person name="Traeger S."/>
            <person name="Altegoer F."/>
            <person name="Freitag M."/>
            <person name="Gabaldon T."/>
            <person name="Kempken F."/>
            <person name="Kumar A."/>
            <person name="Marcet-Houben M."/>
            <person name="Poggeler S."/>
            <person name="Stajich J.E."/>
            <person name="Nowrousian M."/>
        </authorList>
    </citation>
    <scope>NUCLEOTIDE SEQUENCE [LARGE SCALE GENOMIC DNA]</scope>
    <source>
        <strain evidence="3">CBS 100304</strain>
        <tissue evidence="2">Vegetative mycelium</tissue>
    </source>
</reference>
<name>U4L4Z3_PYROM</name>
<dbReference type="Proteomes" id="UP000018144">
    <property type="component" value="Unassembled WGS sequence"/>
</dbReference>
<protein>
    <submittedName>
        <fullName evidence="2">Uncharacterized protein</fullName>
    </submittedName>
</protein>
<proteinExistence type="predicted"/>
<gene>
    <name evidence="2" type="ORF">PCON_11277</name>
</gene>
<evidence type="ECO:0000313" key="2">
    <source>
        <dbReference type="EMBL" id="CCX11683.1"/>
    </source>
</evidence>
<evidence type="ECO:0000313" key="3">
    <source>
        <dbReference type="Proteomes" id="UP000018144"/>
    </source>
</evidence>